<gene>
    <name evidence="2" type="ORF">CGK74_07965</name>
</gene>
<evidence type="ECO:0000313" key="3">
    <source>
        <dbReference type="Proteomes" id="UP000215181"/>
    </source>
</evidence>
<evidence type="ECO:0000256" key="1">
    <source>
        <dbReference type="SAM" id="MobiDB-lite"/>
    </source>
</evidence>
<keyword evidence="3" id="KW-1185">Reference proteome</keyword>
<evidence type="ECO:0008006" key="4">
    <source>
        <dbReference type="Google" id="ProtNLM"/>
    </source>
</evidence>
<dbReference type="AlphaFoldDB" id="A0A235F0Z6"/>
<comment type="caution">
    <text evidence="2">The sequence shown here is derived from an EMBL/GenBank/DDBJ whole genome shotgun (WGS) entry which is preliminary data.</text>
</comment>
<protein>
    <recommendedName>
        <fullName evidence="4">CHAT domain-containing protein</fullName>
    </recommendedName>
</protein>
<evidence type="ECO:0000313" key="2">
    <source>
        <dbReference type="EMBL" id="OYD54703.1"/>
    </source>
</evidence>
<accession>A0A235F0Z6</accession>
<sequence>MDDDFDSTLVEPLLQLAHADPEPRVSLAALEAATHLPLEQQHWHSIADSAWRVVFAEPAGSPARREALAFAARVPLRSLREHLRGMAKDDDEPDRDAIADALAAVADPSRIAPLVAGLASGHMENYRLLAAMPLEDRGVSAADLPAPGAQDGDDARFWRALCLARLDDFTELDSVFASDDTLPPLFWGDPWSAHSAIEAVRPVPDAMRDHLLAVLARLDADEAAGRIGGGAARALRLTAWAATGTADAEGGPIRPPHAPRPVVLFGELDPAATAAELAERQLQAAAPQFDDAQVGWMIARERVRDYIPALLAVDRPDLAPEARVRLMQLIGFAADAQTGRALSPYRGAGPSAGGGERPALIDDAPHAAAAAPAAAGAAQDSGDFDVAECEADAGGAGLEDFALDDVDFADLDLDEAEPVSRGGRHLATGHVPSSMGTTQADDSDQQDNRRVNALLLHDEHTHHYFVAGASNTVRCWIGLPQAGIPTANATIPQVKLPPEGLKLVVELCWIGKRDGQPDRHGNGPAGGLHLPAKRTARSEDCDLSFDVPADIDRLDADIVFTFMGKVFEAVRVSAPVLPAGTADDGLAEPSIEVQFGQREVIHLQERTPVSATLTFGPGYMQMFDGSGGKIFDLGNTTPLTTFLNEQLFLKEASLVRRRSQQGVQEGEALLDVDDPDVIELFGNLARHGAALYQKLRGQGFSDPGDRIQLINKDESRHVPLEFVYDRGFPRKGARFCSGWHEALAGDGCRCPSCDAAGASPGGSWSETICPLGFWAIRKVIERFDSAHMQDLSLPAWRRRDLRPLDAALCASTDRVPEKERTDLRKALAESIAAPTIAADWDEWERALAAKSPPLLILLAHHDLDAGLDYLEIGDKALDEHRRWRYRPQLNEALINPAAIEPGPIVLLLGCMTATDVAETGYGSLASNFKDFHASLVLGTMAKVLGRHAGPLACELLAELAAVNTPDADFGSVLRRVRRRMLAHGFLMVLALVAMGDAEWHLPARHQSPAPTPP</sequence>
<feature type="region of interest" description="Disordered" evidence="1">
    <location>
        <begin position="417"/>
        <end position="446"/>
    </location>
</feature>
<organism evidence="2 3">
    <name type="scientific">Thauera propionica</name>
    <dbReference type="NCBI Taxonomy" id="2019431"/>
    <lineage>
        <taxon>Bacteria</taxon>
        <taxon>Pseudomonadati</taxon>
        <taxon>Pseudomonadota</taxon>
        <taxon>Betaproteobacteria</taxon>
        <taxon>Rhodocyclales</taxon>
        <taxon>Zoogloeaceae</taxon>
        <taxon>Thauera</taxon>
    </lineage>
</organism>
<name>A0A235F0Z6_9RHOO</name>
<dbReference type="Proteomes" id="UP000215181">
    <property type="component" value="Unassembled WGS sequence"/>
</dbReference>
<proteinExistence type="predicted"/>
<dbReference type="RefSeq" id="WP_094267934.1">
    <property type="nucleotide sequence ID" value="NZ_NOIH01000007.1"/>
</dbReference>
<dbReference type="OrthoDB" id="9154549at2"/>
<dbReference type="EMBL" id="NOIH01000007">
    <property type="protein sequence ID" value="OYD54703.1"/>
    <property type="molecule type" value="Genomic_DNA"/>
</dbReference>
<reference evidence="2 3" key="1">
    <citation type="submission" date="2017-07" db="EMBL/GenBank/DDBJ databases">
        <title>Thauera sp. KNDSS-Mac4 genome sequence and assembly.</title>
        <authorList>
            <person name="Mayilraj S."/>
        </authorList>
    </citation>
    <scope>NUCLEOTIDE SEQUENCE [LARGE SCALE GENOMIC DNA]</scope>
    <source>
        <strain evidence="2 3">KNDSS-Mac4</strain>
    </source>
</reference>